<proteinExistence type="predicted"/>
<dbReference type="Proteomes" id="UP000254400">
    <property type="component" value="Unassembled WGS sequence"/>
</dbReference>
<sequence length="81" mass="10100">MYKKYWNEDGKRYMIKIDEVRVNTSREHGMTYYKLVQKLKIYQKKKYCLGWKCIYLNQWDEEKGEDLIKRIRESTNDCFSK</sequence>
<accession>A0A378Y0K2</accession>
<name>A0A378Y0K2_PAEPO</name>
<dbReference type="AlphaFoldDB" id="A0A378Y0K2"/>
<organism evidence="1 2">
    <name type="scientific">Paenibacillus polymyxa</name>
    <name type="common">Bacillus polymyxa</name>
    <dbReference type="NCBI Taxonomy" id="1406"/>
    <lineage>
        <taxon>Bacteria</taxon>
        <taxon>Bacillati</taxon>
        <taxon>Bacillota</taxon>
        <taxon>Bacilli</taxon>
        <taxon>Bacillales</taxon>
        <taxon>Paenibacillaceae</taxon>
        <taxon>Paenibacillus</taxon>
    </lineage>
</organism>
<dbReference type="RefSeq" id="WP_019687627.1">
    <property type="nucleotide sequence ID" value="NZ_CP036496.1"/>
</dbReference>
<gene>
    <name evidence="1" type="ORF">NCTC10343_03103</name>
</gene>
<dbReference type="GeneID" id="93346464"/>
<dbReference type="EMBL" id="UGSC01000001">
    <property type="protein sequence ID" value="SUA70233.1"/>
    <property type="molecule type" value="Genomic_DNA"/>
</dbReference>
<evidence type="ECO:0000313" key="2">
    <source>
        <dbReference type="Proteomes" id="UP000254400"/>
    </source>
</evidence>
<reference evidence="1 2" key="1">
    <citation type="submission" date="2018-06" db="EMBL/GenBank/DDBJ databases">
        <authorList>
            <consortium name="Pathogen Informatics"/>
            <person name="Doyle S."/>
        </authorList>
    </citation>
    <scope>NUCLEOTIDE SEQUENCE [LARGE SCALE GENOMIC DNA]</scope>
    <source>
        <strain evidence="1 2">NCTC10343</strain>
    </source>
</reference>
<protein>
    <submittedName>
        <fullName evidence="1">Uncharacterized protein</fullName>
    </submittedName>
</protein>
<evidence type="ECO:0000313" key="1">
    <source>
        <dbReference type="EMBL" id="SUA70233.1"/>
    </source>
</evidence>